<evidence type="ECO:0000256" key="1">
    <source>
        <dbReference type="ARBA" id="ARBA00004651"/>
    </source>
</evidence>
<name>A0A1B1BQS6_9MICO</name>
<accession>A0A1B1BQS6</accession>
<dbReference type="Pfam" id="PF09678">
    <property type="entry name" value="Caa3_CtaG"/>
    <property type="match status" value="1"/>
</dbReference>
<dbReference type="PATRIC" id="fig|670052.7.peg.4053"/>
<dbReference type="AlphaFoldDB" id="A0A1B1BQS6"/>
<protein>
    <submittedName>
        <fullName evidence="7">Membrane protein</fullName>
    </submittedName>
</protein>
<keyword evidence="3 6" id="KW-0812">Transmembrane</keyword>
<feature type="transmembrane region" description="Helical" evidence="6">
    <location>
        <begin position="211"/>
        <end position="232"/>
    </location>
</feature>
<evidence type="ECO:0000313" key="7">
    <source>
        <dbReference type="EMBL" id="ANP74851.1"/>
    </source>
</evidence>
<feature type="transmembrane region" description="Helical" evidence="6">
    <location>
        <begin position="20"/>
        <end position="44"/>
    </location>
</feature>
<dbReference type="InterPro" id="IPR019108">
    <property type="entry name" value="Caa3_assmbl_CtaG-rel"/>
</dbReference>
<feature type="transmembrane region" description="Helical" evidence="6">
    <location>
        <begin position="252"/>
        <end position="272"/>
    </location>
</feature>
<dbReference type="RefSeq" id="WP_236900940.1">
    <property type="nucleotide sequence ID" value="NZ_CP016283.1"/>
</dbReference>
<geneLocation type="plasmid" evidence="8">
    <name>pp27867_1</name>
</geneLocation>
<sequence length="305" mass="33067">MWTPSLPPSIDQFLAPNLQPIPVLPIIGLILAGLYLAGAIRLWALGRRWSVIRTVSFLTGCALLLVVTGAGLEGYGLRMFSVFVFQQLSLMMIIPPLLVLGSPGTLLLRATPHQGPGRTVLRVAHAGLRSRAARVALHPAFVVPLVLFSFVGLYLSGAASALLATWTGHIGLEIAFLAVGILSATPLMSADPLPRPTSYIGRLFEVFLEMQIHAAFGLVMILTLSPVVSFFADAPTAWEIDPVQDQALAGALAWTYGELPLLIVLIVTLARWQRRDTVRAARTQARDDADLDAYNEYLNRLGERS</sequence>
<dbReference type="Proteomes" id="UP000092582">
    <property type="component" value="Plasmid pP27867_1"/>
</dbReference>
<evidence type="ECO:0000256" key="5">
    <source>
        <dbReference type="ARBA" id="ARBA00023136"/>
    </source>
</evidence>
<organism evidence="7 8">
    <name type="scientific">Cryobacterium arcticum</name>
    <dbReference type="NCBI Taxonomy" id="670052"/>
    <lineage>
        <taxon>Bacteria</taxon>
        <taxon>Bacillati</taxon>
        <taxon>Actinomycetota</taxon>
        <taxon>Actinomycetes</taxon>
        <taxon>Micrococcales</taxon>
        <taxon>Microbacteriaceae</taxon>
        <taxon>Cryobacterium</taxon>
    </lineage>
</organism>
<feature type="transmembrane region" description="Helical" evidence="6">
    <location>
        <begin position="51"/>
        <end position="72"/>
    </location>
</feature>
<gene>
    <name evidence="7" type="ORF">PA27867_3943</name>
</gene>
<proteinExistence type="predicted"/>
<dbReference type="KEGG" id="cart:PA27867_3943"/>
<feature type="transmembrane region" description="Helical" evidence="6">
    <location>
        <begin position="170"/>
        <end position="190"/>
    </location>
</feature>
<evidence type="ECO:0000256" key="2">
    <source>
        <dbReference type="ARBA" id="ARBA00022475"/>
    </source>
</evidence>
<feature type="transmembrane region" description="Helical" evidence="6">
    <location>
        <begin position="140"/>
        <end position="164"/>
    </location>
</feature>
<evidence type="ECO:0000256" key="6">
    <source>
        <dbReference type="SAM" id="Phobius"/>
    </source>
</evidence>
<evidence type="ECO:0000313" key="8">
    <source>
        <dbReference type="Proteomes" id="UP000092582"/>
    </source>
</evidence>
<keyword evidence="7" id="KW-0614">Plasmid</keyword>
<reference evidence="7 8" key="1">
    <citation type="submission" date="2016-06" db="EMBL/GenBank/DDBJ databases">
        <title>Genome sequencing of Cryobacterium arcticum PAMC 27867.</title>
        <authorList>
            <person name="Lee J."/>
            <person name="Kim O.-S."/>
        </authorList>
    </citation>
    <scope>NUCLEOTIDE SEQUENCE [LARGE SCALE GENOMIC DNA]</scope>
    <source>
        <strain evidence="7 8">PAMC 27867</strain>
        <plasmid evidence="8">pp27867_1</plasmid>
    </source>
</reference>
<feature type="transmembrane region" description="Helical" evidence="6">
    <location>
        <begin position="84"/>
        <end position="108"/>
    </location>
</feature>
<comment type="subcellular location">
    <subcellularLocation>
        <location evidence="1">Cell membrane</location>
        <topology evidence="1">Multi-pass membrane protein</topology>
    </subcellularLocation>
</comment>
<evidence type="ECO:0000256" key="4">
    <source>
        <dbReference type="ARBA" id="ARBA00022989"/>
    </source>
</evidence>
<dbReference type="EMBL" id="CP016283">
    <property type="protein sequence ID" value="ANP74851.1"/>
    <property type="molecule type" value="Genomic_DNA"/>
</dbReference>
<dbReference type="GO" id="GO:0005886">
    <property type="term" value="C:plasma membrane"/>
    <property type="evidence" value="ECO:0007669"/>
    <property type="project" value="UniProtKB-SubCell"/>
</dbReference>
<keyword evidence="8" id="KW-1185">Reference proteome</keyword>
<keyword evidence="4 6" id="KW-1133">Transmembrane helix</keyword>
<evidence type="ECO:0000256" key="3">
    <source>
        <dbReference type="ARBA" id="ARBA00022692"/>
    </source>
</evidence>
<keyword evidence="5 6" id="KW-0472">Membrane</keyword>
<keyword evidence="2" id="KW-1003">Cell membrane</keyword>